<keyword evidence="1" id="KW-0472">Membrane</keyword>
<proteinExistence type="predicted"/>
<dbReference type="RefSeq" id="WP_178734323.1">
    <property type="nucleotide sequence ID" value="NZ_JABUOH010000052.1"/>
</dbReference>
<evidence type="ECO:0000313" key="2">
    <source>
        <dbReference type="EMBL" id="NWN45938.1"/>
    </source>
</evidence>
<feature type="transmembrane region" description="Helical" evidence="1">
    <location>
        <begin position="15"/>
        <end position="36"/>
    </location>
</feature>
<comment type="caution">
    <text evidence="2">The sequence shown here is derived from an EMBL/GenBank/DDBJ whole genome shotgun (WGS) entry which is preliminary data.</text>
</comment>
<keyword evidence="3" id="KW-1185">Reference proteome</keyword>
<keyword evidence="1" id="KW-1133">Transmembrane helix</keyword>
<name>A0A851HD81_9MOLU</name>
<dbReference type="AlphaFoldDB" id="A0A851HD81"/>
<gene>
    <name evidence="2" type="ORF">HR065_02480</name>
</gene>
<reference evidence="2 3" key="1">
    <citation type="submission" date="2020-06" db="EMBL/GenBank/DDBJ databases">
        <title>Draft genome sequence of Candidatus Phytoplasma pruni (X-disease group, subgroup 16SrIII-B) strain ChTDIII from Argentina.</title>
        <authorList>
            <person name="Fernandez F.D."/>
            <person name="Zuebert C."/>
            <person name="Huettel B."/>
            <person name="Kube M."/>
            <person name="Conci L.R."/>
        </authorList>
    </citation>
    <scope>NUCLEOTIDE SEQUENCE [LARGE SCALE GENOMIC DNA]</scope>
    <source>
        <strain evidence="2 3">ChTDIII</strain>
    </source>
</reference>
<evidence type="ECO:0000313" key="3">
    <source>
        <dbReference type="Proteomes" id="UP000568109"/>
    </source>
</evidence>
<accession>A0A851HD81</accession>
<keyword evidence="1" id="KW-0812">Transmembrane</keyword>
<protein>
    <submittedName>
        <fullName evidence="2">Uncharacterized protein</fullName>
    </submittedName>
</protein>
<organism evidence="2 3">
    <name type="scientific">Candidatus Phytoplasma pruni</name>
    <dbReference type="NCBI Taxonomy" id="479893"/>
    <lineage>
        <taxon>Bacteria</taxon>
        <taxon>Bacillati</taxon>
        <taxon>Mycoplasmatota</taxon>
        <taxon>Mollicutes</taxon>
        <taxon>Acholeplasmatales</taxon>
        <taxon>Acholeplasmataceae</taxon>
        <taxon>Candidatus Phytoplasma</taxon>
        <taxon>16SrIII (X-disease group)</taxon>
    </lineage>
</organism>
<dbReference type="EMBL" id="JABUOH010000052">
    <property type="protein sequence ID" value="NWN45938.1"/>
    <property type="molecule type" value="Genomic_DNA"/>
</dbReference>
<dbReference type="Proteomes" id="UP000568109">
    <property type="component" value="Unassembled WGS sequence"/>
</dbReference>
<evidence type="ECO:0000256" key="1">
    <source>
        <dbReference type="SAM" id="Phobius"/>
    </source>
</evidence>
<sequence length="249" mass="30077">MKFWNLNLLSYLPTFSSFLIGLFTGFVVALLLYILVSIKNFNKRSKIHKSKYEITDEEINQLIKDTQEEFKSNMDEKKDEFMMILYQSVRKLIYETSHKFYPDSPFPYLEITLDESLTFMKYLQQRIDELFENKMVRMFKKMTLRRIFTLKQKLVDKKYIDKYKKTNKAISFVTGALNLINPFHWAKKLFFNRFYKSIFEKIGCAILVIVGEEVYKVYSKTIFTSEQDLEDYLKELQEEVKRQEKEEKK</sequence>